<dbReference type="Proteomes" id="UP001530400">
    <property type="component" value="Unassembled WGS sequence"/>
</dbReference>
<keyword evidence="4" id="KW-0677">Repeat</keyword>
<sequence length="577" mass="62796">MLSKNTFVVALVAIFAACSRKVHAEPAPWGQCVGLDSNNQTVCDYSGTLPDIPGYTKPIDATQRGQPRAAWDVNQYFSWIQYYGNSELSLFKCEELCPGKTTTRYRGFLYKWFSSNLVSNYCMCHYDPGYVSNFCYVYSKTGYFVSCNNACTACEGIQYLNGFYAESFYSYDAKPSSQPSISIQPSTSLKPSTAPSNKPSTNPSSEPSSLPSSKPSLNPSSQPSSTPSDIPSKSPSSSPSSLPSIVPSDNPSRSPSSVPSAIPSENPSSAPSESPSESLPPSGAPSCTPSQAPTPAPSINLFYPNFDADDVSQGCLNDGNQPAYMNSATELYMHSRPTFPGITMDAWVRLMPHVPVPFGIPTGRELIRGVTAEHPSVYFFSTKSDCCNEYYSWNLAECMGSAGSTSGDKFYPDWLGDDTCKNDGAAPTYMALDPAMWLHDTLSECCAKNYSWKTKECMGSSTSSGLYYPDWSGHNEGCLADGNEPQYMVSNPSSWLFSSLLECCETHYPYNLSGCIQDAPSVGTGKFYMHWIDQKCVQDCTGDAPCGGLAKSWDAKYDTKAECCKEKTGWDVRTCNA</sequence>
<feature type="compositionally biased region" description="Low complexity" evidence="7">
    <location>
        <begin position="180"/>
        <end position="248"/>
    </location>
</feature>
<dbReference type="PANTHER" id="PTHR44826">
    <property type="entry name" value="SPORE COAT PROTEIN SP85"/>
    <property type="match status" value="1"/>
</dbReference>
<feature type="compositionally biased region" description="Low complexity" evidence="7">
    <location>
        <begin position="259"/>
        <end position="286"/>
    </location>
</feature>
<proteinExistence type="inferred from homology"/>
<dbReference type="AlphaFoldDB" id="A0ABD3MP86"/>
<organism evidence="9 10">
    <name type="scientific">Cyclotella atomus</name>
    <dbReference type="NCBI Taxonomy" id="382360"/>
    <lineage>
        <taxon>Eukaryota</taxon>
        <taxon>Sar</taxon>
        <taxon>Stramenopiles</taxon>
        <taxon>Ochrophyta</taxon>
        <taxon>Bacillariophyta</taxon>
        <taxon>Coscinodiscophyceae</taxon>
        <taxon>Thalassiosirophycidae</taxon>
        <taxon>Stephanodiscales</taxon>
        <taxon>Stephanodiscaceae</taxon>
        <taxon>Cyclotella</taxon>
    </lineage>
</organism>
<dbReference type="PROSITE" id="PS51257">
    <property type="entry name" value="PROKAR_LIPOPROTEIN"/>
    <property type="match status" value="1"/>
</dbReference>
<evidence type="ECO:0000256" key="5">
    <source>
        <dbReference type="ARBA" id="ARBA00033726"/>
    </source>
</evidence>
<gene>
    <name evidence="9" type="ORF">ACHAWO_009322</name>
</gene>
<evidence type="ECO:0000313" key="10">
    <source>
        <dbReference type="Proteomes" id="UP001530400"/>
    </source>
</evidence>
<accession>A0ABD3MP86</accession>
<evidence type="ECO:0000256" key="3">
    <source>
        <dbReference type="ARBA" id="ARBA00022522"/>
    </source>
</evidence>
<comment type="function">
    <text evidence="5">In the vertebrate host, binds to highly sulfated heparan sulfate proteoglycans (HSPGs) on the surface of host hepatocytes and is required for sporozoite invasion of the host hepatocytes.</text>
</comment>
<evidence type="ECO:0000256" key="8">
    <source>
        <dbReference type="SAM" id="SignalP"/>
    </source>
</evidence>
<comment type="function">
    <text evidence="6">Essential sporozoite protein. In the mosquito vector, required for sporozoite development in the oocyst, migration through the vector hemolymph and entry into the vector salivary glands. In the vertebrate host, required for sporozoite migration through the host dermis and infection of host hepatocytes. Binds to highly sulfated heparan sulfate proteoglycans (HSPGs) on the surface of host hepatocytes.</text>
</comment>
<keyword evidence="8" id="KW-0732">Signal</keyword>
<reference evidence="9 10" key="1">
    <citation type="submission" date="2024-10" db="EMBL/GenBank/DDBJ databases">
        <title>Updated reference genomes for cyclostephanoid diatoms.</title>
        <authorList>
            <person name="Roberts W.R."/>
            <person name="Alverson A.J."/>
        </authorList>
    </citation>
    <scope>NUCLEOTIDE SEQUENCE [LARGE SCALE GENOMIC DNA]</scope>
    <source>
        <strain evidence="9 10">AJA010-31</strain>
    </source>
</reference>
<dbReference type="EMBL" id="JALLPJ020001401">
    <property type="protein sequence ID" value="KAL3765477.1"/>
    <property type="molecule type" value="Genomic_DNA"/>
</dbReference>
<keyword evidence="10" id="KW-1185">Reference proteome</keyword>
<comment type="caution">
    <text evidence="9">The sequence shown here is derived from an EMBL/GenBank/DDBJ whole genome shotgun (WGS) entry which is preliminary data.</text>
</comment>
<feature type="compositionally biased region" description="Polar residues" evidence="7">
    <location>
        <begin position="249"/>
        <end position="258"/>
    </location>
</feature>
<evidence type="ECO:0000256" key="4">
    <source>
        <dbReference type="ARBA" id="ARBA00022737"/>
    </source>
</evidence>
<evidence type="ECO:0000256" key="2">
    <source>
        <dbReference type="ARBA" id="ARBA00021911"/>
    </source>
</evidence>
<evidence type="ECO:0000256" key="6">
    <source>
        <dbReference type="ARBA" id="ARBA00045806"/>
    </source>
</evidence>
<name>A0ABD3MP86_9STRA</name>
<evidence type="ECO:0000256" key="1">
    <source>
        <dbReference type="ARBA" id="ARBA00006241"/>
    </source>
</evidence>
<protein>
    <recommendedName>
        <fullName evidence="2">Circumsporozoite protein</fullName>
    </recommendedName>
</protein>
<dbReference type="PANTHER" id="PTHR44826:SF3">
    <property type="entry name" value="SPORE COAT PROTEIN SP85"/>
    <property type="match status" value="1"/>
</dbReference>
<feature type="region of interest" description="Disordered" evidence="7">
    <location>
        <begin position="180"/>
        <end position="301"/>
    </location>
</feature>
<comment type="similarity">
    <text evidence="1">Belongs to the plasmodium circumsporozoite protein family.</text>
</comment>
<feature type="signal peptide" evidence="8">
    <location>
        <begin position="1"/>
        <end position="24"/>
    </location>
</feature>
<dbReference type="InterPro" id="IPR051860">
    <property type="entry name" value="Plasmodium_CSP_Invasion"/>
</dbReference>
<evidence type="ECO:0000313" key="9">
    <source>
        <dbReference type="EMBL" id="KAL3765477.1"/>
    </source>
</evidence>
<evidence type="ECO:0000256" key="7">
    <source>
        <dbReference type="SAM" id="MobiDB-lite"/>
    </source>
</evidence>
<keyword evidence="3" id="KW-0748">Sporozoite</keyword>
<feature type="chain" id="PRO_5044774094" description="Circumsporozoite protein" evidence="8">
    <location>
        <begin position="25"/>
        <end position="577"/>
    </location>
</feature>